<feature type="transmembrane region" description="Helical" evidence="1">
    <location>
        <begin position="352"/>
        <end position="372"/>
    </location>
</feature>
<keyword evidence="1" id="KW-0812">Transmembrane</keyword>
<keyword evidence="1" id="KW-0472">Membrane</keyword>
<name>A0A0G2GZ28_9PEZI</name>
<accession>A0A0G2GZ28</accession>
<dbReference type="EMBL" id="LAQI01000081">
    <property type="protein sequence ID" value="KKY21845.1"/>
    <property type="molecule type" value="Genomic_DNA"/>
</dbReference>
<feature type="transmembrane region" description="Helical" evidence="1">
    <location>
        <begin position="181"/>
        <end position="205"/>
    </location>
</feature>
<evidence type="ECO:0008006" key="4">
    <source>
        <dbReference type="Google" id="ProtNLM"/>
    </source>
</evidence>
<comment type="caution">
    <text evidence="2">The sequence shown here is derived from an EMBL/GenBank/DDBJ whole genome shotgun (WGS) entry which is preliminary data.</text>
</comment>
<proteinExistence type="predicted"/>
<feature type="transmembrane region" description="Helical" evidence="1">
    <location>
        <begin position="151"/>
        <end position="169"/>
    </location>
</feature>
<feature type="transmembrane region" description="Helical" evidence="1">
    <location>
        <begin position="47"/>
        <end position="66"/>
    </location>
</feature>
<sequence>MEFPERLLDPLFKRGMDIASNLLDKHYAKAIGKREASGGSDDDVETGVLLTVGLTVLVLVVFSGLVQYTLRHVVTTLALVETPATAIQLSAAHPDEESNVKLSDKEAEAEAFLGGSLPKFTVANTKPVTSKIRTTIKHITSQAGWTARWRGMGYGIIYSLSFSTLAQFLATVTPNLPGLNIVGVLLATVIAAPVHMVWTHATIALPGTSWRARWTPAKGLACYKNLAIPALVYEGVQILVTYMTVCMATLLSLDVSGSADATPQQKAWSVVRLIGGVLLLAAAGIFVILPAHTQLVRVEASMLSDDEETIVPFDRTFGGKVVPKVLGGSGAIGFMDAWRSFNREARIRVVKLYLKIFAISVALFLLSAHVIGLEVLLLSKHSVGDVVNAAQQQAL</sequence>
<protein>
    <recommendedName>
        <fullName evidence="4">Ubiquitin carrier protein</fullName>
    </recommendedName>
</protein>
<keyword evidence="1" id="KW-1133">Transmembrane helix</keyword>
<reference evidence="2 3" key="2">
    <citation type="submission" date="2015-05" db="EMBL/GenBank/DDBJ databases">
        <title>Distinctive expansion of gene families associated with plant cell wall degradation and secondary metabolism in the genomes of grapevine trunk pathogens.</title>
        <authorList>
            <person name="Lawrence D.P."/>
            <person name="Travadon R."/>
            <person name="Rolshausen P.E."/>
            <person name="Baumgartner K."/>
        </authorList>
    </citation>
    <scope>NUCLEOTIDE SEQUENCE [LARGE SCALE GENOMIC DNA]</scope>
    <source>
        <strain evidence="2">DS831</strain>
    </source>
</reference>
<gene>
    <name evidence="2" type="ORF">UCDDS831_g04100</name>
</gene>
<evidence type="ECO:0000313" key="3">
    <source>
        <dbReference type="Proteomes" id="UP000034182"/>
    </source>
</evidence>
<evidence type="ECO:0000256" key="1">
    <source>
        <dbReference type="SAM" id="Phobius"/>
    </source>
</evidence>
<evidence type="ECO:0000313" key="2">
    <source>
        <dbReference type="EMBL" id="KKY21845.1"/>
    </source>
</evidence>
<feature type="transmembrane region" description="Helical" evidence="1">
    <location>
        <begin position="270"/>
        <end position="289"/>
    </location>
</feature>
<organism evidence="2 3">
    <name type="scientific">Diplodia seriata</name>
    <dbReference type="NCBI Taxonomy" id="420778"/>
    <lineage>
        <taxon>Eukaryota</taxon>
        <taxon>Fungi</taxon>
        <taxon>Dikarya</taxon>
        <taxon>Ascomycota</taxon>
        <taxon>Pezizomycotina</taxon>
        <taxon>Dothideomycetes</taxon>
        <taxon>Dothideomycetes incertae sedis</taxon>
        <taxon>Botryosphaeriales</taxon>
        <taxon>Botryosphaeriaceae</taxon>
        <taxon>Diplodia</taxon>
    </lineage>
</organism>
<feature type="transmembrane region" description="Helical" evidence="1">
    <location>
        <begin position="226"/>
        <end position="250"/>
    </location>
</feature>
<dbReference type="Proteomes" id="UP000034182">
    <property type="component" value="Unassembled WGS sequence"/>
</dbReference>
<dbReference type="AlphaFoldDB" id="A0A0G2GZ28"/>
<reference evidence="2 3" key="1">
    <citation type="submission" date="2015-03" db="EMBL/GenBank/DDBJ databases">
        <authorList>
            <person name="Morales-Cruz A."/>
            <person name="Amrine K.C."/>
            <person name="Cantu D."/>
        </authorList>
    </citation>
    <scope>NUCLEOTIDE SEQUENCE [LARGE SCALE GENOMIC DNA]</scope>
    <source>
        <strain evidence="2">DS831</strain>
    </source>
</reference>